<organism evidence="2 3">
    <name type="scientific">Knipowitschia caucasica</name>
    <name type="common">Caucasian dwarf goby</name>
    <name type="synonym">Pomatoschistus caucasicus</name>
    <dbReference type="NCBI Taxonomy" id="637954"/>
    <lineage>
        <taxon>Eukaryota</taxon>
        <taxon>Metazoa</taxon>
        <taxon>Chordata</taxon>
        <taxon>Craniata</taxon>
        <taxon>Vertebrata</taxon>
        <taxon>Euteleostomi</taxon>
        <taxon>Actinopterygii</taxon>
        <taxon>Neopterygii</taxon>
        <taxon>Teleostei</taxon>
        <taxon>Neoteleostei</taxon>
        <taxon>Acanthomorphata</taxon>
        <taxon>Gobiaria</taxon>
        <taxon>Gobiiformes</taxon>
        <taxon>Gobioidei</taxon>
        <taxon>Gobiidae</taxon>
        <taxon>Gobiinae</taxon>
        <taxon>Knipowitschia</taxon>
    </lineage>
</organism>
<dbReference type="Proteomes" id="UP001497482">
    <property type="component" value="Chromosome 19"/>
</dbReference>
<dbReference type="EMBL" id="OZ035841">
    <property type="protein sequence ID" value="CAL1590019.1"/>
    <property type="molecule type" value="Genomic_DNA"/>
</dbReference>
<evidence type="ECO:0000313" key="2">
    <source>
        <dbReference type="EMBL" id="CAL1590019.1"/>
    </source>
</evidence>
<proteinExistence type="predicted"/>
<gene>
    <name evidence="2" type="ORF">KC01_LOCUS19591</name>
</gene>
<accession>A0AAV2KRQ7</accession>
<sequence>MSEQQGEQRLSPTAAAVDPARKDAVTNGACGLADSVRRVQSECLNEAWDGAAGAKSGSQTIPRRSSLVKVGHGMCMGNLDNKLLPLLLPHTHHVLSECSLGILLAVMGRGLTLHLLGSLLMAVMGRGCKGIWLYS</sequence>
<feature type="region of interest" description="Disordered" evidence="1">
    <location>
        <begin position="1"/>
        <end position="20"/>
    </location>
</feature>
<evidence type="ECO:0000313" key="3">
    <source>
        <dbReference type="Proteomes" id="UP001497482"/>
    </source>
</evidence>
<feature type="compositionally biased region" description="Polar residues" evidence="1">
    <location>
        <begin position="1"/>
        <end position="11"/>
    </location>
</feature>
<evidence type="ECO:0000256" key="1">
    <source>
        <dbReference type="SAM" id="MobiDB-lite"/>
    </source>
</evidence>
<name>A0AAV2KRQ7_KNICA</name>
<protein>
    <submittedName>
        <fullName evidence="2">Uncharacterized protein</fullName>
    </submittedName>
</protein>
<reference evidence="2 3" key="1">
    <citation type="submission" date="2024-04" db="EMBL/GenBank/DDBJ databases">
        <authorList>
            <person name="Waldvogel A.-M."/>
            <person name="Schoenle A."/>
        </authorList>
    </citation>
    <scope>NUCLEOTIDE SEQUENCE [LARGE SCALE GENOMIC DNA]</scope>
</reference>
<dbReference type="AlphaFoldDB" id="A0AAV2KRQ7"/>
<keyword evidence="3" id="KW-1185">Reference proteome</keyword>